<dbReference type="EMBL" id="UINC01011990">
    <property type="protein sequence ID" value="SVA52602.1"/>
    <property type="molecule type" value="Genomic_DNA"/>
</dbReference>
<organism evidence="1">
    <name type="scientific">marine metagenome</name>
    <dbReference type="NCBI Taxonomy" id="408172"/>
    <lineage>
        <taxon>unclassified sequences</taxon>
        <taxon>metagenomes</taxon>
        <taxon>ecological metagenomes</taxon>
    </lineage>
</organism>
<name>A0A381WJH5_9ZZZZ</name>
<protein>
    <submittedName>
        <fullName evidence="1">Uncharacterized protein</fullName>
    </submittedName>
</protein>
<accession>A0A381WJH5</accession>
<gene>
    <name evidence="1" type="ORF">METZ01_LOCUS105456</name>
</gene>
<proteinExistence type="predicted"/>
<reference evidence="1" key="1">
    <citation type="submission" date="2018-05" db="EMBL/GenBank/DDBJ databases">
        <authorList>
            <person name="Lanie J.A."/>
            <person name="Ng W.-L."/>
            <person name="Kazmierczak K.M."/>
            <person name="Andrzejewski T.M."/>
            <person name="Davidsen T.M."/>
            <person name="Wayne K.J."/>
            <person name="Tettelin H."/>
            <person name="Glass J.I."/>
            <person name="Rusch D."/>
            <person name="Podicherti R."/>
            <person name="Tsui H.-C.T."/>
            <person name="Winkler M.E."/>
        </authorList>
    </citation>
    <scope>NUCLEOTIDE SEQUENCE</scope>
</reference>
<feature type="non-terminal residue" evidence="1">
    <location>
        <position position="1"/>
    </location>
</feature>
<evidence type="ECO:0000313" key="1">
    <source>
        <dbReference type="EMBL" id="SVA52602.1"/>
    </source>
</evidence>
<sequence length="94" mass="10657">VPVDKPEQIDPILPSLSTHYPNYLKRRVVLEKSELLVGYVELPSCSCRIDTPPIQANARNLRVVDLCPEFLDIFSWLAQVVPLDDVELPAQRTC</sequence>
<dbReference type="AlphaFoldDB" id="A0A381WJH5"/>